<dbReference type="WBParaSite" id="scaffold13420_cov362.g16852">
    <property type="protein sequence ID" value="scaffold13420_cov362.g16852"/>
    <property type="gene ID" value="scaffold13420_cov362.g16852"/>
</dbReference>
<proteinExistence type="predicted"/>
<feature type="domain" description="WH2" evidence="2">
    <location>
        <begin position="158"/>
        <end position="180"/>
    </location>
</feature>
<evidence type="ECO:0000313" key="4">
    <source>
        <dbReference type="WBParaSite" id="scaffold13420_cov362.g16852"/>
    </source>
</evidence>
<dbReference type="PROSITE" id="PS51082">
    <property type="entry name" value="WH2"/>
    <property type="match status" value="1"/>
</dbReference>
<evidence type="ECO:0000259" key="2">
    <source>
        <dbReference type="PROSITE" id="PS51082"/>
    </source>
</evidence>
<evidence type="ECO:0000256" key="1">
    <source>
        <dbReference type="SAM" id="MobiDB-lite"/>
    </source>
</evidence>
<dbReference type="AlphaFoldDB" id="A0A915LK13"/>
<feature type="compositionally biased region" description="Polar residues" evidence="1">
    <location>
        <begin position="218"/>
        <end position="227"/>
    </location>
</feature>
<dbReference type="InterPro" id="IPR003124">
    <property type="entry name" value="WH2_dom"/>
</dbReference>
<sequence length="263" mass="28866">MFQRKYVTKSASQGPLQSDAKMHKLNLTKLFTADMSRKYVSAQLDFSGSLLESLGMLSSSIGKETLSIGNEIGEANLLATFECSQANIFDSLGEKVEFDLPEDLPVFDIKSLGARSVSTLFRSNEHLSSKKEAPKILYVPNESEIREQPKLDSCAISGRSDLMAAIRATGGVKGAGLKSVKIDDEQLENSNNKKNVDEEDLMTSLTRVLSMRRRGISGRQNPTNSKSMGDVLREHIPTRSRTGSSSGEDQNSNEVGPNEWVDE</sequence>
<accession>A0A915LK13</accession>
<reference evidence="4" key="1">
    <citation type="submission" date="2022-11" db="UniProtKB">
        <authorList>
            <consortium name="WormBaseParasite"/>
        </authorList>
    </citation>
    <scope>IDENTIFICATION</scope>
</reference>
<dbReference type="Proteomes" id="UP000887561">
    <property type="component" value="Unplaced"/>
</dbReference>
<protein>
    <submittedName>
        <fullName evidence="4">WH2 domain-containing protein</fullName>
    </submittedName>
</protein>
<evidence type="ECO:0000313" key="3">
    <source>
        <dbReference type="Proteomes" id="UP000887561"/>
    </source>
</evidence>
<feature type="region of interest" description="Disordered" evidence="1">
    <location>
        <begin position="211"/>
        <end position="263"/>
    </location>
</feature>
<dbReference type="GO" id="GO:0003779">
    <property type="term" value="F:actin binding"/>
    <property type="evidence" value="ECO:0007669"/>
    <property type="project" value="InterPro"/>
</dbReference>
<feature type="compositionally biased region" description="Polar residues" evidence="1">
    <location>
        <begin position="239"/>
        <end position="255"/>
    </location>
</feature>
<organism evidence="3 4">
    <name type="scientific">Meloidogyne javanica</name>
    <name type="common">Root-knot nematode worm</name>
    <dbReference type="NCBI Taxonomy" id="6303"/>
    <lineage>
        <taxon>Eukaryota</taxon>
        <taxon>Metazoa</taxon>
        <taxon>Ecdysozoa</taxon>
        <taxon>Nematoda</taxon>
        <taxon>Chromadorea</taxon>
        <taxon>Rhabditida</taxon>
        <taxon>Tylenchina</taxon>
        <taxon>Tylenchomorpha</taxon>
        <taxon>Tylenchoidea</taxon>
        <taxon>Meloidogynidae</taxon>
        <taxon>Meloidogyninae</taxon>
        <taxon>Meloidogyne</taxon>
        <taxon>Meloidogyne incognita group</taxon>
    </lineage>
</organism>
<name>A0A915LK13_MELJA</name>
<keyword evidence="3" id="KW-1185">Reference proteome</keyword>